<dbReference type="RefSeq" id="WP_046365928.1">
    <property type="nucleotide sequence ID" value="NZ_CALTXN010000004.1"/>
</dbReference>
<evidence type="ECO:0000256" key="6">
    <source>
        <dbReference type="ARBA" id="ARBA00023136"/>
    </source>
</evidence>
<feature type="transmembrane region" description="Helical" evidence="7">
    <location>
        <begin position="31"/>
        <end position="55"/>
    </location>
</feature>
<dbReference type="Proteomes" id="UP000034150">
    <property type="component" value="Unassembled WGS sequence"/>
</dbReference>
<keyword evidence="6 7" id="KW-0472">Membrane</keyword>
<evidence type="ECO:0000313" key="9">
    <source>
        <dbReference type="EMBL" id="KMO80894.1"/>
    </source>
</evidence>
<evidence type="ECO:0000256" key="7">
    <source>
        <dbReference type="SAM" id="Phobius"/>
    </source>
</evidence>
<dbReference type="InterPro" id="IPR007341">
    <property type="entry name" value="Transgly_assoc"/>
</dbReference>
<evidence type="ECO:0000256" key="3">
    <source>
        <dbReference type="ARBA" id="ARBA00022475"/>
    </source>
</evidence>
<evidence type="ECO:0000256" key="5">
    <source>
        <dbReference type="ARBA" id="ARBA00022989"/>
    </source>
</evidence>
<gene>
    <name evidence="10" type="ORF">EUA04_20270</name>
    <name evidence="9" type="ORF">MOBUDSM44075_00771</name>
    <name evidence="8" type="ORF">WN67_25830</name>
</gene>
<dbReference type="STRING" id="1807.MOBUDSM44075_00771"/>
<dbReference type="EMBL" id="SDLP01000006">
    <property type="protein sequence ID" value="TDL05859.1"/>
    <property type="molecule type" value="Genomic_DNA"/>
</dbReference>
<protein>
    <submittedName>
        <fullName evidence="10">GlsB/YeaQ/YmgE family stress response membrane protein</fullName>
    </submittedName>
    <submittedName>
        <fullName evidence="8">Transglycosylase</fullName>
    </submittedName>
</protein>
<keyword evidence="11" id="KW-1185">Reference proteome</keyword>
<evidence type="ECO:0000313" key="10">
    <source>
        <dbReference type="EMBL" id="TDL05859.1"/>
    </source>
</evidence>
<dbReference type="OrthoDB" id="3483802at2"/>
<dbReference type="GO" id="GO:0005886">
    <property type="term" value="C:plasma membrane"/>
    <property type="evidence" value="ECO:0007669"/>
    <property type="project" value="UniProtKB-SubCell"/>
</dbReference>
<name>A0A0J6WEF0_9MYCO</name>
<dbReference type="EMBL" id="JYNU01000004">
    <property type="protein sequence ID" value="KMO80894.1"/>
    <property type="molecule type" value="Genomic_DNA"/>
</dbReference>
<dbReference type="Proteomes" id="UP000294952">
    <property type="component" value="Unassembled WGS sequence"/>
</dbReference>
<evidence type="ECO:0000256" key="1">
    <source>
        <dbReference type="ARBA" id="ARBA00004651"/>
    </source>
</evidence>
<accession>A0A0J6WEF0</accession>
<feature type="transmembrane region" description="Helical" evidence="7">
    <location>
        <begin position="6"/>
        <end position="24"/>
    </location>
</feature>
<organism evidence="9 12">
    <name type="scientific">Mycolicibacterium obuense</name>
    <dbReference type="NCBI Taxonomy" id="1807"/>
    <lineage>
        <taxon>Bacteria</taxon>
        <taxon>Bacillati</taxon>
        <taxon>Actinomycetota</taxon>
        <taxon>Actinomycetes</taxon>
        <taxon>Mycobacteriales</taxon>
        <taxon>Mycobacteriaceae</taxon>
        <taxon>Mycolicibacterium</taxon>
    </lineage>
</organism>
<evidence type="ECO:0000256" key="4">
    <source>
        <dbReference type="ARBA" id="ARBA00022692"/>
    </source>
</evidence>
<comment type="caution">
    <text evidence="9">The sequence shown here is derived from an EMBL/GenBank/DDBJ whole genome shotgun (WGS) entry which is preliminary data.</text>
</comment>
<dbReference type="AlphaFoldDB" id="A0A0J6WEF0"/>
<reference evidence="8 11" key="2">
    <citation type="submission" date="2015-04" db="EMBL/GenBank/DDBJ databases">
        <title>Genome sequence of Mycobacterium obuense UC1.</title>
        <authorList>
            <person name="Greninger A.L."/>
            <person name="Cunningham G."/>
            <person name="Chiu C.Y."/>
            <person name="Miller S."/>
        </authorList>
    </citation>
    <scope>NUCLEOTIDE SEQUENCE [LARGE SCALE GENOMIC DNA]</scope>
    <source>
        <strain evidence="8 11">UC1</strain>
    </source>
</reference>
<feature type="transmembrane region" description="Helical" evidence="7">
    <location>
        <begin position="67"/>
        <end position="85"/>
    </location>
</feature>
<comment type="subcellular location">
    <subcellularLocation>
        <location evidence="1">Cell membrane</location>
        <topology evidence="1">Multi-pass membrane protein</topology>
    </subcellularLocation>
</comment>
<comment type="similarity">
    <text evidence="2">Belongs to the UPF0410 family.</text>
</comment>
<proteinExistence type="inferred from homology"/>
<dbReference type="EMBL" id="LAUZ02000048">
    <property type="protein sequence ID" value="KKE99084.1"/>
    <property type="molecule type" value="Genomic_DNA"/>
</dbReference>
<reference evidence="9 12" key="1">
    <citation type="journal article" date="2015" name="Genome Biol. Evol.">
        <title>Characterization of Three Mycobacterium spp. with Potential Use in Bioremediation by Genome Sequencing and Comparative Genomics.</title>
        <authorList>
            <person name="Das S."/>
            <person name="Pettersson B.M."/>
            <person name="Behra P.R."/>
            <person name="Ramesh M."/>
            <person name="Dasgupta S."/>
            <person name="Bhattacharya A."/>
            <person name="Kirsebom L.A."/>
        </authorList>
    </citation>
    <scope>NUCLEOTIDE SEQUENCE [LARGE SCALE GENOMIC DNA]</scope>
    <source>
        <strain evidence="9 12">DSM 44075</strain>
    </source>
</reference>
<evidence type="ECO:0000256" key="2">
    <source>
        <dbReference type="ARBA" id="ARBA00011006"/>
    </source>
</evidence>
<evidence type="ECO:0000313" key="11">
    <source>
        <dbReference type="Proteomes" id="UP000034150"/>
    </source>
</evidence>
<dbReference type="PANTHER" id="PTHR33884:SF3">
    <property type="entry name" value="UPF0410 PROTEIN YMGE"/>
    <property type="match status" value="1"/>
</dbReference>
<reference evidence="10 13" key="3">
    <citation type="submission" date="2019-01" db="EMBL/GenBank/DDBJ databases">
        <title>High-quality-draft genome sequences of five non-tuberculosis mycobacteriaceae isolated from a nosocomial environment.</title>
        <authorList>
            <person name="Tiago I."/>
            <person name="Alarico S."/>
            <person name="Pereira S.G."/>
            <person name="Coelho C."/>
            <person name="Maranha A."/>
            <person name="Empadinhas N."/>
        </authorList>
    </citation>
    <scope>NUCLEOTIDE SEQUENCE [LARGE SCALE GENOMIC DNA]</scope>
    <source>
        <strain evidence="10 13">22DIII</strain>
    </source>
</reference>
<sequence>MTVTGIFTAILIGIVVGALGRLVLPGKQPIGMLLTIGVGIVSAFVGTAIARAVGIPTATNGIDWMELLVQVVVAALGVALVASLMGRRRSRTGLMGGGRRSGILR</sequence>
<keyword evidence="3" id="KW-1003">Cell membrane</keyword>
<evidence type="ECO:0000313" key="12">
    <source>
        <dbReference type="Proteomes" id="UP000036313"/>
    </source>
</evidence>
<keyword evidence="5 7" id="KW-1133">Transmembrane helix</keyword>
<dbReference type="PATRIC" id="fig|1807.13.peg.3874"/>
<keyword evidence="4 7" id="KW-0812">Transmembrane</keyword>
<dbReference type="PANTHER" id="PTHR33884">
    <property type="entry name" value="UPF0410 PROTEIN YMGE"/>
    <property type="match status" value="1"/>
</dbReference>
<evidence type="ECO:0000313" key="13">
    <source>
        <dbReference type="Proteomes" id="UP000294952"/>
    </source>
</evidence>
<evidence type="ECO:0000313" key="8">
    <source>
        <dbReference type="EMBL" id="KKE99084.1"/>
    </source>
</evidence>
<dbReference type="Proteomes" id="UP000036313">
    <property type="component" value="Unassembled WGS sequence"/>
</dbReference>